<dbReference type="Proteomes" id="UP001310022">
    <property type="component" value="Unassembled WGS sequence"/>
</dbReference>
<evidence type="ECO:0000313" key="1">
    <source>
        <dbReference type="EMBL" id="GJM63497.1"/>
    </source>
</evidence>
<keyword evidence="2" id="KW-1185">Reference proteome</keyword>
<dbReference type="EMBL" id="BQKE01000003">
    <property type="protein sequence ID" value="GJM63497.1"/>
    <property type="molecule type" value="Genomic_DNA"/>
</dbReference>
<sequence>MLDSLLFIKLTHYLLLLSMSNRLHLFFLSVLLLSVTIACNREDEFRAEHPKNLQYASITDYSIGDLFISPQPSIEGGGNMTFSIVGFSGPEGLDDERMASYISIVPETGEIILAEYCQLVEGAYSLDIKAENSKGNETFPKAFNLIANMSEANGINYTPSIVSIRGKDVDFKTNPAQVKGGGNFTFAFSEPQEYLQIDPQTGQISLISEVAIGDDDFISQKIGVIAENELGESYNANAIEIEVIGNNVGAILYNLEMGSHQRTDPGFLNGGSQIFMDEYSFEYDGTPGTVELNNGSYSYTPANGFRFQWYSQELAVTNELEEEVFEKLALFHPSNGNNNTVSYLFTDAIAIPDELKGAYIDLMGYSMAGKVLHEFGRLSLWAMEEVESFDEEEPEFSDLIMVSDFLQEKVCQYGRNDSKIRISDLMRNWDEFVDDNNNNIPAGQTLNGGRSQHVLPAELVGKKVRLVMKMENFNPQIDGVSAVRGRRYGFWKFQVREQQ</sequence>
<proteinExistence type="predicted"/>
<reference evidence="1 2" key="1">
    <citation type="submission" date="2021-12" db="EMBL/GenBank/DDBJ databases">
        <title>Genome sequencing of bacteria with rrn-lacking chromosome and rrn-plasmid.</title>
        <authorList>
            <person name="Anda M."/>
            <person name="Iwasaki W."/>
        </authorList>
    </citation>
    <scope>NUCLEOTIDE SEQUENCE [LARGE SCALE GENOMIC DNA]</scope>
    <source>
        <strain evidence="1 2">NBRC 15940</strain>
    </source>
</reference>
<accession>A0AAN4W3C1</accession>
<name>A0AAN4W3C1_9BACT</name>
<organism evidence="1 2">
    <name type="scientific">Persicobacter diffluens</name>
    <dbReference type="NCBI Taxonomy" id="981"/>
    <lineage>
        <taxon>Bacteria</taxon>
        <taxon>Pseudomonadati</taxon>
        <taxon>Bacteroidota</taxon>
        <taxon>Cytophagia</taxon>
        <taxon>Cytophagales</taxon>
        <taxon>Persicobacteraceae</taxon>
        <taxon>Persicobacter</taxon>
    </lineage>
</organism>
<comment type="caution">
    <text evidence="1">The sequence shown here is derived from an EMBL/GenBank/DDBJ whole genome shotgun (WGS) entry which is preliminary data.</text>
</comment>
<protein>
    <recommendedName>
        <fullName evidence="3">Cadherin domain-containing protein</fullName>
    </recommendedName>
</protein>
<gene>
    <name evidence="1" type="ORF">PEDI_40490</name>
</gene>
<dbReference type="AlphaFoldDB" id="A0AAN4W3C1"/>
<dbReference type="Gene3D" id="2.60.40.2710">
    <property type="match status" value="1"/>
</dbReference>
<evidence type="ECO:0000313" key="2">
    <source>
        <dbReference type="Proteomes" id="UP001310022"/>
    </source>
</evidence>
<evidence type="ECO:0008006" key="3">
    <source>
        <dbReference type="Google" id="ProtNLM"/>
    </source>
</evidence>